<sequence>MQLVAICMQPMTLIRKTWEKIATEILSLNVICQRRMKSDPLISPPTAQY</sequence>
<dbReference type="AlphaFoldDB" id="A0A417ZNG6"/>
<name>A0A417ZNG6_ECOLX</name>
<protein>
    <submittedName>
        <fullName evidence="1">Exopolygalacturonate lyase</fullName>
    </submittedName>
</protein>
<reference evidence="1 2" key="1">
    <citation type="submission" date="2019-10" db="EMBL/GenBank/DDBJ databases">
        <title>Comparative genomic analysis of antimicrobial resistant Escherichia coli of diverse origin.</title>
        <authorList>
            <person name="Ghatak S."/>
            <person name="Milton A.P."/>
            <person name="Rhetso K."/>
            <person name="Purkait D."/>
            <person name="Das S."/>
            <person name="Puro K.-U."/>
            <person name="Shakuntala I."/>
            <person name="Sen A."/>
            <person name="Sanjukta R."/>
            <person name="Priya G.B."/>
            <person name="Mawlong M."/>
            <person name="Lyngdoh V."/>
            <person name="Rynghang J."/>
            <person name="Mawphlang B.L."/>
        </authorList>
    </citation>
    <scope>NUCLEOTIDE SEQUENCE [LARGE SCALE GENOMIC DNA]</scope>
    <source>
        <strain evidence="1 2">SE161</strain>
    </source>
</reference>
<evidence type="ECO:0000313" key="2">
    <source>
        <dbReference type="Proteomes" id="UP000486847"/>
    </source>
</evidence>
<accession>A0A417ZNG6</accession>
<dbReference type="GO" id="GO:0016829">
    <property type="term" value="F:lyase activity"/>
    <property type="evidence" value="ECO:0007669"/>
    <property type="project" value="UniProtKB-KW"/>
</dbReference>
<keyword evidence="1" id="KW-0456">Lyase</keyword>
<proteinExistence type="predicted"/>
<dbReference type="EMBL" id="WCEW01000028">
    <property type="protein sequence ID" value="MTE91099.1"/>
    <property type="molecule type" value="Genomic_DNA"/>
</dbReference>
<gene>
    <name evidence="1" type="ORF">F9B07_20215</name>
</gene>
<organism evidence="1 2">
    <name type="scientific">Escherichia coli</name>
    <dbReference type="NCBI Taxonomy" id="562"/>
    <lineage>
        <taxon>Bacteria</taxon>
        <taxon>Pseudomonadati</taxon>
        <taxon>Pseudomonadota</taxon>
        <taxon>Gammaproteobacteria</taxon>
        <taxon>Enterobacterales</taxon>
        <taxon>Enterobacteriaceae</taxon>
        <taxon>Escherichia</taxon>
    </lineage>
</organism>
<evidence type="ECO:0000313" key="1">
    <source>
        <dbReference type="EMBL" id="MTE91099.1"/>
    </source>
</evidence>
<dbReference type="Proteomes" id="UP000486847">
    <property type="component" value="Unassembled WGS sequence"/>
</dbReference>
<comment type="caution">
    <text evidence="1">The sequence shown here is derived from an EMBL/GenBank/DDBJ whole genome shotgun (WGS) entry which is preliminary data.</text>
</comment>